<dbReference type="CDD" id="cd14809">
    <property type="entry name" value="bZIP_AUREO-like"/>
    <property type="match status" value="1"/>
</dbReference>
<organism evidence="3">
    <name type="scientific">Notodromas monacha</name>
    <dbReference type="NCBI Taxonomy" id="399045"/>
    <lineage>
        <taxon>Eukaryota</taxon>
        <taxon>Metazoa</taxon>
        <taxon>Ecdysozoa</taxon>
        <taxon>Arthropoda</taxon>
        <taxon>Crustacea</taxon>
        <taxon>Oligostraca</taxon>
        <taxon>Ostracoda</taxon>
        <taxon>Podocopa</taxon>
        <taxon>Podocopida</taxon>
        <taxon>Cypridocopina</taxon>
        <taxon>Cypridoidea</taxon>
        <taxon>Cyprididae</taxon>
        <taxon>Notodromas</taxon>
    </lineage>
</organism>
<feature type="domain" description="BZIP" evidence="2">
    <location>
        <begin position="662"/>
        <end position="676"/>
    </location>
</feature>
<name>A0A7R9BQ02_9CRUS</name>
<dbReference type="InterPro" id="IPR004827">
    <property type="entry name" value="bZIP"/>
</dbReference>
<accession>A0A7R9BQ02</accession>
<feature type="compositionally biased region" description="Basic residues" evidence="1">
    <location>
        <begin position="384"/>
        <end position="393"/>
    </location>
</feature>
<proteinExistence type="predicted"/>
<dbReference type="AlphaFoldDB" id="A0A7R9BQ02"/>
<dbReference type="GO" id="GO:0006986">
    <property type="term" value="P:response to unfolded protein"/>
    <property type="evidence" value="ECO:0007669"/>
    <property type="project" value="InterPro"/>
</dbReference>
<dbReference type="EMBL" id="OA883555">
    <property type="protein sequence ID" value="CAD7279156.1"/>
    <property type="molecule type" value="Genomic_DNA"/>
</dbReference>
<evidence type="ECO:0000313" key="3">
    <source>
        <dbReference type="EMBL" id="CAD7279156.1"/>
    </source>
</evidence>
<dbReference type="GO" id="GO:0000977">
    <property type="term" value="F:RNA polymerase II transcription regulatory region sequence-specific DNA binding"/>
    <property type="evidence" value="ECO:0007669"/>
    <property type="project" value="TreeGrafter"/>
</dbReference>
<dbReference type="OrthoDB" id="8931646at2759"/>
<feature type="region of interest" description="Disordered" evidence="1">
    <location>
        <begin position="486"/>
        <end position="554"/>
    </location>
</feature>
<dbReference type="PANTHER" id="PTHR21552:SF2">
    <property type="entry name" value="CREB3 REGULATORY FACTOR"/>
    <property type="match status" value="1"/>
</dbReference>
<evidence type="ECO:0000313" key="4">
    <source>
        <dbReference type="Proteomes" id="UP000678499"/>
    </source>
</evidence>
<feature type="compositionally biased region" description="Low complexity" evidence="1">
    <location>
        <begin position="486"/>
        <end position="506"/>
    </location>
</feature>
<feature type="compositionally biased region" description="Acidic residues" evidence="1">
    <location>
        <begin position="519"/>
        <end position="529"/>
    </location>
</feature>
<keyword evidence="4" id="KW-1185">Reference proteome</keyword>
<sequence length="777" mass="83476">MNTDDLRDGREDYICAMLSSSDLFSGTGGAGDKYNDVPTLSPLSVDIEMTNGLALLNQTMNTHLSGGSLSDPWMGSPLSQKSPDPDLVNQMDALLKTEPLDLPCASPSDVELLQMSLHSDQNDFLQGPTLAELNAPLSGDLLDDLSFDDLMLPEDSNMRTRLNQNYFIPESSTDHILASSSADNGTFAHLQTRPLTLGTSGSVVASVDIDGQRYYIANSGLGVSGVQMQSILTSPGTMMHQEMPLLARQLEQPEFAGNSNNATLSSSVPSSSGMYMATTTKVSNAGIGFKPQPQNVGQHQSAQQKIQQLTFLASNLSSLPHKAGPMALNSPQTTQHQLFQQVGLLGTTVESPTTTTGSRRSSTASLCSDGISKLTLHNNILHQNRSKAPHQMRPRASTMSGAIGHRRPPKASGIHGGASTGGHTASGTTPQHQPLTGLAKNGSLLSSTPDIRLSSSCPSNSLELHWRKREPRTHLLSGGSLIESLSHGGSGSSLSTGSVLSPLSGGHDLSYDKELYNSDTEEDEEDSDADSNASSDDGYDVRVVSPNSRGGAAGLGHSARERYFWQYNVQAKGPKGQRLVLKNPNPQDPHVLDQVVDPVFNPVVAAQGIRHSGKARRGDGNDLTPSPQKLYNIGMELDGLNQAINDMTPVAELPYNDRPKSRKEKNKLASRACRLKKKAQHEANKLTLYGLQEEHRKLMDCIEFAKKLLHARVASVFNDVSCRDLVPIDCPISPQLEKFCDPVLRTRVAGRATEFVNSVLDKVKAGIPKGGLATLFK</sequence>
<dbReference type="GO" id="GO:0000981">
    <property type="term" value="F:DNA-binding transcription factor activity, RNA polymerase II-specific"/>
    <property type="evidence" value="ECO:0007669"/>
    <property type="project" value="TreeGrafter"/>
</dbReference>
<dbReference type="PANTHER" id="PTHR21552">
    <property type="entry name" value="ADULT RETINA PROTEIN"/>
    <property type="match status" value="1"/>
</dbReference>
<evidence type="ECO:0000256" key="1">
    <source>
        <dbReference type="SAM" id="MobiDB-lite"/>
    </source>
</evidence>
<dbReference type="InterPro" id="IPR039165">
    <property type="entry name" value="CREBRF"/>
</dbReference>
<protein>
    <recommendedName>
        <fullName evidence="2">BZIP domain-containing protein</fullName>
    </recommendedName>
</protein>
<gene>
    <name evidence="3" type="ORF">NMOB1V02_LOCUS6838</name>
</gene>
<reference evidence="3" key="1">
    <citation type="submission" date="2020-11" db="EMBL/GenBank/DDBJ databases">
        <authorList>
            <person name="Tran Van P."/>
        </authorList>
    </citation>
    <scope>NUCLEOTIDE SEQUENCE</scope>
</reference>
<feature type="region of interest" description="Disordered" evidence="1">
    <location>
        <begin position="384"/>
        <end position="443"/>
    </location>
</feature>
<evidence type="ECO:0000259" key="2">
    <source>
        <dbReference type="PROSITE" id="PS00036"/>
    </source>
</evidence>
<dbReference type="PROSITE" id="PS00036">
    <property type="entry name" value="BZIP_BASIC"/>
    <property type="match status" value="1"/>
</dbReference>
<dbReference type="GO" id="GO:0005634">
    <property type="term" value="C:nucleus"/>
    <property type="evidence" value="ECO:0007669"/>
    <property type="project" value="TreeGrafter"/>
</dbReference>
<dbReference type="EMBL" id="CAJPEX010001518">
    <property type="protein sequence ID" value="CAG0919308.1"/>
    <property type="molecule type" value="Genomic_DNA"/>
</dbReference>
<dbReference type="Proteomes" id="UP000678499">
    <property type="component" value="Unassembled WGS sequence"/>
</dbReference>